<accession>A0A494XWF9</accession>
<keyword evidence="3" id="KW-0547">Nucleotide-binding</keyword>
<evidence type="ECO:0000313" key="7">
    <source>
        <dbReference type="Proteomes" id="UP000270342"/>
    </source>
</evidence>
<reference evidence="6 7" key="1">
    <citation type="submission" date="2018-10" db="EMBL/GenBank/DDBJ databases">
        <title>Robbsia sp. DHC34, isolated from soil.</title>
        <authorList>
            <person name="Gao Z.-H."/>
            <person name="Qiu L.-H."/>
        </authorList>
    </citation>
    <scope>NUCLEOTIDE SEQUENCE [LARGE SCALE GENOMIC DNA]</scope>
    <source>
        <strain evidence="6 7">DHC34</strain>
    </source>
</reference>
<dbReference type="OrthoDB" id="4408248at2"/>
<protein>
    <submittedName>
        <fullName evidence="6">ATP-binding cassette domain-containing protein</fullName>
    </submittedName>
</protein>
<dbReference type="SMART" id="SM00382">
    <property type="entry name" value="AAA"/>
    <property type="match status" value="1"/>
</dbReference>
<dbReference type="RefSeq" id="WP_121087589.1">
    <property type="nucleotide sequence ID" value="NZ_RBZU01000005.1"/>
</dbReference>
<dbReference type="GO" id="GO:0016887">
    <property type="term" value="F:ATP hydrolysis activity"/>
    <property type="evidence" value="ECO:0007669"/>
    <property type="project" value="InterPro"/>
</dbReference>
<dbReference type="PROSITE" id="PS50893">
    <property type="entry name" value="ABC_TRANSPORTER_2"/>
    <property type="match status" value="1"/>
</dbReference>
<dbReference type="Proteomes" id="UP000270342">
    <property type="component" value="Unassembled WGS sequence"/>
</dbReference>
<dbReference type="PROSITE" id="PS00211">
    <property type="entry name" value="ABC_TRANSPORTER_1"/>
    <property type="match status" value="1"/>
</dbReference>
<evidence type="ECO:0000259" key="5">
    <source>
        <dbReference type="PROSITE" id="PS50893"/>
    </source>
</evidence>
<name>A0A494XWF9_9BURK</name>
<dbReference type="InterPro" id="IPR003593">
    <property type="entry name" value="AAA+_ATPase"/>
</dbReference>
<evidence type="ECO:0000256" key="3">
    <source>
        <dbReference type="ARBA" id="ARBA00022741"/>
    </source>
</evidence>
<proteinExistence type="predicted"/>
<dbReference type="EMBL" id="RBZU01000005">
    <property type="protein sequence ID" value="RKP54900.1"/>
    <property type="molecule type" value="Genomic_DNA"/>
</dbReference>
<gene>
    <name evidence="6" type="ORF">D7S86_14420</name>
</gene>
<evidence type="ECO:0000256" key="2">
    <source>
        <dbReference type="ARBA" id="ARBA00022519"/>
    </source>
</evidence>
<evidence type="ECO:0000313" key="6">
    <source>
        <dbReference type="EMBL" id="RKP54900.1"/>
    </source>
</evidence>
<organism evidence="6 7">
    <name type="scientific">Pararobbsia silviterrae</name>
    <dbReference type="NCBI Taxonomy" id="1792498"/>
    <lineage>
        <taxon>Bacteria</taxon>
        <taxon>Pseudomonadati</taxon>
        <taxon>Pseudomonadota</taxon>
        <taxon>Betaproteobacteria</taxon>
        <taxon>Burkholderiales</taxon>
        <taxon>Burkholderiaceae</taxon>
        <taxon>Pararobbsia</taxon>
    </lineage>
</organism>
<evidence type="ECO:0000256" key="1">
    <source>
        <dbReference type="ARBA" id="ARBA00022475"/>
    </source>
</evidence>
<keyword evidence="7" id="KW-1185">Reference proteome</keyword>
<dbReference type="SUPFAM" id="SSF52540">
    <property type="entry name" value="P-loop containing nucleoside triphosphate hydrolases"/>
    <property type="match status" value="1"/>
</dbReference>
<evidence type="ECO:0000256" key="4">
    <source>
        <dbReference type="ARBA" id="ARBA00022840"/>
    </source>
</evidence>
<sequence length="221" mass="24584">MLEAVQLSRTDDVTGTTLLHPCDLTLARGERLVVTGPSGSGKSVLMRALAWLDRPQGVLRWHGHAIDRARVPAFRAAVAYVRQRPALFDGRVEDNLRVPFELHIHRHRRYERERVLAYLAHAGRDATFLEQRADDLSGGEQQLVALVRTLQLAPSVLLLDEPTASLDPQTTLAVEAMIDGWFEHTPQAAFAWVTHDLAQARRVGRRFATVHAGVFATSPPP</sequence>
<dbReference type="Gene3D" id="3.40.50.300">
    <property type="entry name" value="P-loop containing nucleotide triphosphate hydrolases"/>
    <property type="match status" value="1"/>
</dbReference>
<dbReference type="Pfam" id="PF00005">
    <property type="entry name" value="ABC_tran"/>
    <property type="match status" value="1"/>
</dbReference>
<comment type="caution">
    <text evidence="6">The sequence shown here is derived from an EMBL/GenBank/DDBJ whole genome shotgun (WGS) entry which is preliminary data.</text>
</comment>
<dbReference type="PANTHER" id="PTHR43119:SF1">
    <property type="entry name" value="ABC TRANSPORTER DOMAIN-CONTAINING PROTEIN"/>
    <property type="match status" value="1"/>
</dbReference>
<dbReference type="InterPro" id="IPR017871">
    <property type="entry name" value="ABC_transporter-like_CS"/>
</dbReference>
<feature type="domain" description="ABC transporter" evidence="5">
    <location>
        <begin position="2"/>
        <end position="221"/>
    </location>
</feature>
<dbReference type="InterPro" id="IPR003439">
    <property type="entry name" value="ABC_transporter-like_ATP-bd"/>
</dbReference>
<dbReference type="InterPro" id="IPR027417">
    <property type="entry name" value="P-loop_NTPase"/>
</dbReference>
<keyword evidence="4 6" id="KW-0067">ATP-binding</keyword>
<keyword evidence="1" id="KW-1003">Cell membrane</keyword>
<keyword evidence="2" id="KW-0997">Cell inner membrane</keyword>
<keyword evidence="2" id="KW-0472">Membrane</keyword>
<dbReference type="AlphaFoldDB" id="A0A494XWF9"/>
<dbReference type="PANTHER" id="PTHR43119">
    <property type="entry name" value="ABC TRANSPORT PROTEIN ATP-BINDING COMPONENT-RELATED"/>
    <property type="match status" value="1"/>
</dbReference>
<dbReference type="GO" id="GO:0005524">
    <property type="term" value="F:ATP binding"/>
    <property type="evidence" value="ECO:0007669"/>
    <property type="project" value="UniProtKB-KW"/>
</dbReference>